<name>A0ABD0KST1_9CAEN</name>
<evidence type="ECO:0000256" key="1">
    <source>
        <dbReference type="SAM" id="MobiDB-lite"/>
    </source>
</evidence>
<feature type="region of interest" description="Disordered" evidence="1">
    <location>
        <begin position="164"/>
        <end position="193"/>
    </location>
</feature>
<evidence type="ECO:0000313" key="3">
    <source>
        <dbReference type="Proteomes" id="UP001519460"/>
    </source>
</evidence>
<dbReference type="AlphaFoldDB" id="A0ABD0KST1"/>
<feature type="region of interest" description="Disordered" evidence="1">
    <location>
        <begin position="297"/>
        <end position="319"/>
    </location>
</feature>
<keyword evidence="3" id="KW-1185">Reference proteome</keyword>
<dbReference type="Proteomes" id="UP001519460">
    <property type="component" value="Unassembled WGS sequence"/>
</dbReference>
<gene>
    <name evidence="2" type="ORF">BaRGS_00018638</name>
</gene>
<organism evidence="2 3">
    <name type="scientific">Batillaria attramentaria</name>
    <dbReference type="NCBI Taxonomy" id="370345"/>
    <lineage>
        <taxon>Eukaryota</taxon>
        <taxon>Metazoa</taxon>
        <taxon>Spiralia</taxon>
        <taxon>Lophotrochozoa</taxon>
        <taxon>Mollusca</taxon>
        <taxon>Gastropoda</taxon>
        <taxon>Caenogastropoda</taxon>
        <taxon>Sorbeoconcha</taxon>
        <taxon>Cerithioidea</taxon>
        <taxon>Batillariidae</taxon>
        <taxon>Batillaria</taxon>
    </lineage>
</organism>
<feature type="compositionally biased region" description="Polar residues" evidence="1">
    <location>
        <begin position="297"/>
        <end position="317"/>
    </location>
</feature>
<evidence type="ECO:0000313" key="2">
    <source>
        <dbReference type="EMBL" id="KAK7490116.1"/>
    </source>
</evidence>
<accession>A0ABD0KST1</accession>
<proteinExistence type="predicted"/>
<comment type="caution">
    <text evidence="2">The sequence shown here is derived from an EMBL/GenBank/DDBJ whole genome shotgun (WGS) entry which is preliminary data.</text>
</comment>
<reference evidence="2 3" key="1">
    <citation type="journal article" date="2023" name="Sci. Data">
        <title>Genome assembly of the Korean intertidal mud-creeper Batillaria attramentaria.</title>
        <authorList>
            <person name="Patra A.K."/>
            <person name="Ho P.T."/>
            <person name="Jun S."/>
            <person name="Lee S.J."/>
            <person name="Kim Y."/>
            <person name="Won Y.J."/>
        </authorList>
    </citation>
    <scope>NUCLEOTIDE SEQUENCE [LARGE SCALE GENOMIC DNA]</scope>
    <source>
        <strain evidence="2">Wonlab-2016</strain>
    </source>
</reference>
<dbReference type="EMBL" id="JACVVK020000130">
    <property type="protein sequence ID" value="KAK7490116.1"/>
    <property type="molecule type" value="Genomic_DNA"/>
</dbReference>
<sequence length="375" mass="41414">MPFTPTTVVGFTGLKRHSYTLCHAGRNTTFAKVDMRNTQKSLKTKQFSPWLCPVQHGMYSFRFIYGRSYVGMHKTSFSLLLSTKNVAEAVRPWTSRTYAFYESVGPVNIKCQDSPFQVVFEVEKLDDRDCAACPDSTIEIYRIEVRHVNSTIMEGFLPVTCPSLPPSTSPPASSTTNPADEAAKDRNSSGCLSGGQRFQCTRAVCCPYECEITHIETRIKADGTVFCRASETAIESSPSSDATNGAFDGYEHTPDLGAERMTAHLAPGQAEMNVTTRGRPVQGSRPVYVNTVSGTMTHSNETMTTNPPSQQSVTRSTGHFEEENQDYLIPRLPSSLHTDIVSGQRPGNYEPLNMYRTDAAIYTQLTNTGQPPRNA</sequence>
<protein>
    <submittedName>
        <fullName evidence="2">Uncharacterized protein</fullName>
    </submittedName>
</protein>